<dbReference type="Proteomes" id="UP001596233">
    <property type="component" value="Unassembled WGS sequence"/>
</dbReference>
<evidence type="ECO:0000313" key="2">
    <source>
        <dbReference type="EMBL" id="MFC6333402.1"/>
    </source>
</evidence>
<organism evidence="2 3">
    <name type="scientific">Paenibacillus septentrionalis</name>
    <dbReference type="NCBI Taxonomy" id="429342"/>
    <lineage>
        <taxon>Bacteria</taxon>
        <taxon>Bacillati</taxon>
        <taxon>Bacillota</taxon>
        <taxon>Bacilli</taxon>
        <taxon>Bacillales</taxon>
        <taxon>Paenibacillaceae</taxon>
        <taxon>Paenibacillus</taxon>
    </lineage>
</organism>
<name>A0ABW1V3R2_9BACL</name>
<comment type="caution">
    <text evidence="2">The sequence shown here is derived from an EMBL/GenBank/DDBJ whole genome shotgun (WGS) entry which is preliminary data.</text>
</comment>
<keyword evidence="2" id="KW-0378">Hydrolase</keyword>
<dbReference type="PANTHER" id="PTHR43798">
    <property type="entry name" value="MONOACYLGLYCEROL LIPASE"/>
    <property type="match status" value="1"/>
</dbReference>
<dbReference type="RefSeq" id="WP_379234847.1">
    <property type="nucleotide sequence ID" value="NZ_JBHSTE010000004.1"/>
</dbReference>
<dbReference type="InterPro" id="IPR029058">
    <property type="entry name" value="AB_hydrolase_fold"/>
</dbReference>
<evidence type="ECO:0000313" key="3">
    <source>
        <dbReference type="Proteomes" id="UP001596233"/>
    </source>
</evidence>
<dbReference type="InterPro" id="IPR000073">
    <property type="entry name" value="AB_hydrolase_1"/>
</dbReference>
<dbReference type="EMBL" id="JBHSTE010000004">
    <property type="protein sequence ID" value="MFC6333402.1"/>
    <property type="molecule type" value="Genomic_DNA"/>
</dbReference>
<dbReference type="Pfam" id="PF12697">
    <property type="entry name" value="Abhydrolase_6"/>
    <property type="match status" value="1"/>
</dbReference>
<sequence>MVYEEYGDKDRPMLVFLHGGGVSGWMWNKQIEHFSDYYCVVPDLPEHGRSQSDVFAMESCAESVLELIDALAGDQPVIVVGFSLGAQVLVEMLSRRPERIDYAMINSALVVPQLQMVKWLAPAIKLMFPLVRNRTFAKLQAKTLYVSEADFELYFEESKKMTQEGLIRVLTENMSYQVPASFSQADTRILVTVGEKEKGLMQQSARSLVASNRYSVGVVLQQIGHGISLAEPARFNQMLRAWIEEDKLPIDKATRIAN</sequence>
<dbReference type="SUPFAM" id="SSF53474">
    <property type="entry name" value="alpha/beta-Hydrolases"/>
    <property type="match status" value="1"/>
</dbReference>
<feature type="domain" description="AB hydrolase-1" evidence="1">
    <location>
        <begin position="14"/>
        <end position="236"/>
    </location>
</feature>
<reference evidence="3" key="1">
    <citation type="journal article" date="2019" name="Int. J. Syst. Evol. Microbiol.">
        <title>The Global Catalogue of Microorganisms (GCM) 10K type strain sequencing project: providing services to taxonomists for standard genome sequencing and annotation.</title>
        <authorList>
            <consortium name="The Broad Institute Genomics Platform"/>
            <consortium name="The Broad Institute Genome Sequencing Center for Infectious Disease"/>
            <person name="Wu L."/>
            <person name="Ma J."/>
        </authorList>
    </citation>
    <scope>NUCLEOTIDE SEQUENCE [LARGE SCALE GENOMIC DNA]</scope>
    <source>
        <strain evidence="3">PCU 280</strain>
    </source>
</reference>
<evidence type="ECO:0000259" key="1">
    <source>
        <dbReference type="Pfam" id="PF12697"/>
    </source>
</evidence>
<dbReference type="Gene3D" id="3.40.50.1820">
    <property type="entry name" value="alpha/beta hydrolase"/>
    <property type="match status" value="1"/>
</dbReference>
<dbReference type="GO" id="GO:0016787">
    <property type="term" value="F:hydrolase activity"/>
    <property type="evidence" value="ECO:0007669"/>
    <property type="project" value="UniProtKB-KW"/>
</dbReference>
<proteinExistence type="predicted"/>
<dbReference type="InterPro" id="IPR050266">
    <property type="entry name" value="AB_hydrolase_sf"/>
</dbReference>
<gene>
    <name evidence="2" type="ORF">ACFP56_12305</name>
</gene>
<protein>
    <submittedName>
        <fullName evidence="2">Alpha/beta fold hydrolase</fullName>
    </submittedName>
</protein>
<keyword evidence="3" id="KW-1185">Reference proteome</keyword>
<accession>A0ABW1V3R2</accession>